<evidence type="ECO:0000259" key="13">
    <source>
        <dbReference type="PROSITE" id="PS50929"/>
    </source>
</evidence>
<dbReference type="InterPro" id="IPR036640">
    <property type="entry name" value="ABC1_TM_sf"/>
</dbReference>
<evidence type="ECO:0000313" key="14">
    <source>
        <dbReference type="EMBL" id="KAF7188447.1"/>
    </source>
</evidence>
<feature type="domain" description="ABC transporter" evidence="12">
    <location>
        <begin position="590"/>
        <end position="849"/>
    </location>
</feature>
<feature type="transmembrane region" description="Helical" evidence="11">
    <location>
        <begin position="980"/>
        <end position="997"/>
    </location>
</feature>
<keyword evidence="8 11" id="KW-1133">Transmembrane helix</keyword>
<evidence type="ECO:0000256" key="10">
    <source>
        <dbReference type="SAM" id="MobiDB-lite"/>
    </source>
</evidence>
<evidence type="ECO:0000256" key="5">
    <source>
        <dbReference type="ARBA" id="ARBA00022737"/>
    </source>
</evidence>
<keyword evidence="7" id="KW-0067">ATP-binding</keyword>
<feature type="transmembrane region" description="Helical" evidence="11">
    <location>
        <begin position="881"/>
        <end position="903"/>
    </location>
</feature>
<evidence type="ECO:0000256" key="11">
    <source>
        <dbReference type="SAM" id="Phobius"/>
    </source>
</evidence>
<dbReference type="InterPro" id="IPR003439">
    <property type="entry name" value="ABC_transporter-like_ATP-bd"/>
</dbReference>
<dbReference type="PANTHER" id="PTHR24223">
    <property type="entry name" value="ATP-BINDING CASSETTE SUB-FAMILY C"/>
    <property type="match status" value="1"/>
</dbReference>
<comment type="subcellular location">
    <subcellularLocation>
        <location evidence="1">Membrane</location>
        <topology evidence="1">Multi-pass membrane protein</topology>
    </subcellularLocation>
</comment>
<feature type="domain" description="ABC transmembrane type-1" evidence="13">
    <location>
        <begin position="272"/>
        <end position="559"/>
    </location>
</feature>
<organism evidence="14 15">
    <name type="scientific">Pseudocercospora fuligena</name>
    <dbReference type="NCBI Taxonomy" id="685502"/>
    <lineage>
        <taxon>Eukaryota</taxon>
        <taxon>Fungi</taxon>
        <taxon>Dikarya</taxon>
        <taxon>Ascomycota</taxon>
        <taxon>Pezizomycotina</taxon>
        <taxon>Dothideomycetes</taxon>
        <taxon>Dothideomycetidae</taxon>
        <taxon>Mycosphaerellales</taxon>
        <taxon>Mycosphaerellaceae</taxon>
        <taxon>Pseudocercospora</taxon>
    </lineage>
</organism>
<comment type="similarity">
    <text evidence="2">Belongs to the ABC transporter superfamily. ABCC family. Conjugate transporter (TC 3.A.1.208) subfamily.</text>
</comment>
<dbReference type="GO" id="GO:0005737">
    <property type="term" value="C:cytoplasm"/>
    <property type="evidence" value="ECO:0007669"/>
    <property type="project" value="UniProtKB-ARBA"/>
</dbReference>
<evidence type="ECO:0000259" key="12">
    <source>
        <dbReference type="PROSITE" id="PS50893"/>
    </source>
</evidence>
<dbReference type="PROSITE" id="PS50893">
    <property type="entry name" value="ABC_TRANSPORTER_2"/>
    <property type="match status" value="2"/>
</dbReference>
<dbReference type="Gene3D" id="3.40.50.300">
    <property type="entry name" value="P-loop containing nucleotide triphosphate hydrolases"/>
    <property type="match status" value="2"/>
</dbReference>
<dbReference type="PANTHER" id="PTHR24223:SF456">
    <property type="entry name" value="MULTIDRUG RESISTANCE-ASSOCIATED PROTEIN LETHAL(2)03659"/>
    <property type="match status" value="1"/>
</dbReference>
<feature type="domain" description="ABC transporter" evidence="12">
    <location>
        <begin position="1221"/>
        <end position="1458"/>
    </location>
</feature>
<feature type="domain" description="ABC transmembrane type-1" evidence="13">
    <location>
        <begin position="884"/>
        <end position="1187"/>
    </location>
</feature>
<dbReference type="EMBL" id="JABCIY010000209">
    <property type="protein sequence ID" value="KAF7188447.1"/>
    <property type="molecule type" value="Genomic_DNA"/>
</dbReference>
<dbReference type="Pfam" id="PF00005">
    <property type="entry name" value="ABC_tran"/>
    <property type="match status" value="2"/>
</dbReference>
<feature type="transmembrane region" description="Helical" evidence="11">
    <location>
        <begin position="507"/>
        <end position="527"/>
    </location>
</feature>
<keyword evidence="15" id="KW-1185">Reference proteome</keyword>
<dbReference type="Gene3D" id="1.20.1560.10">
    <property type="entry name" value="ABC transporter type 1, transmembrane domain"/>
    <property type="match status" value="2"/>
</dbReference>
<evidence type="ECO:0000256" key="3">
    <source>
        <dbReference type="ARBA" id="ARBA00022448"/>
    </source>
</evidence>
<feature type="transmembrane region" description="Helical" evidence="11">
    <location>
        <begin position="266"/>
        <end position="291"/>
    </location>
</feature>
<evidence type="ECO:0000256" key="1">
    <source>
        <dbReference type="ARBA" id="ARBA00004141"/>
    </source>
</evidence>
<keyword evidence="3" id="KW-0813">Transport</keyword>
<comment type="caution">
    <text evidence="14">The sequence shown here is derived from an EMBL/GenBank/DDBJ whole genome shotgun (WGS) entry which is preliminary data.</text>
</comment>
<feature type="transmembrane region" description="Helical" evidence="11">
    <location>
        <begin position="6"/>
        <end position="29"/>
    </location>
</feature>
<feature type="compositionally biased region" description="Basic and acidic residues" evidence="10">
    <location>
        <begin position="850"/>
        <end position="860"/>
    </location>
</feature>
<dbReference type="FunFam" id="3.40.50.300:FF:000610">
    <property type="entry name" value="Multidrug resistance-associated ABC transporter"/>
    <property type="match status" value="1"/>
</dbReference>
<evidence type="ECO:0000256" key="9">
    <source>
        <dbReference type="ARBA" id="ARBA00023136"/>
    </source>
</evidence>
<dbReference type="InterPro" id="IPR050173">
    <property type="entry name" value="ABC_transporter_C-like"/>
</dbReference>
<dbReference type="CDD" id="cd03244">
    <property type="entry name" value="ABCC_MRP_domain2"/>
    <property type="match status" value="1"/>
</dbReference>
<dbReference type="GO" id="GO:0016020">
    <property type="term" value="C:membrane"/>
    <property type="evidence" value="ECO:0007669"/>
    <property type="project" value="UniProtKB-SubCell"/>
</dbReference>
<protein>
    <submittedName>
        <fullName evidence="14">Pleiotropic ABC efflux transporter of multiple drugs YBT1</fullName>
    </submittedName>
</protein>
<evidence type="ECO:0000256" key="2">
    <source>
        <dbReference type="ARBA" id="ARBA00009726"/>
    </source>
</evidence>
<dbReference type="InterPro" id="IPR011527">
    <property type="entry name" value="ABC1_TM_dom"/>
</dbReference>
<dbReference type="CDD" id="cd18604">
    <property type="entry name" value="ABC_6TM_VMR1_D2_like"/>
    <property type="match status" value="1"/>
</dbReference>
<evidence type="ECO:0000256" key="8">
    <source>
        <dbReference type="ARBA" id="ARBA00022989"/>
    </source>
</evidence>
<feature type="transmembrane region" description="Helical" evidence="11">
    <location>
        <begin position="1142"/>
        <end position="1169"/>
    </location>
</feature>
<dbReference type="GO" id="GO:0005524">
    <property type="term" value="F:ATP binding"/>
    <property type="evidence" value="ECO:0007669"/>
    <property type="project" value="UniProtKB-KW"/>
</dbReference>
<feature type="transmembrane region" description="Helical" evidence="11">
    <location>
        <begin position="99"/>
        <end position="116"/>
    </location>
</feature>
<dbReference type="PROSITE" id="PS00211">
    <property type="entry name" value="ABC_TRANSPORTER_1"/>
    <property type="match status" value="1"/>
</dbReference>
<evidence type="ECO:0000256" key="6">
    <source>
        <dbReference type="ARBA" id="ARBA00022741"/>
    </source>
</evidence>
<keyword evidence="4 11" id="KW-0812">Transmembrane</keyword>
<keyword evidence="5" id="KW-0677">Repeat</keyword>
<dbReference type="GO" id="GO:0140359">
    <property type="term" value="F:ABC-type transporter activity"/>
    <property type="evidence" value="ECO:0007669"/>
    <property type="project" value="InterPro"/>
</dbReference>
<dbReference type="FunFam" id="1.20.1560.10:FF:000013">
    <property type="entry name" value="ABC transporter C family member 2"/>
    <property type="match status" value="1"/>
</dbReference>
<dbReference type="OrthoDB" id="6500128at2759"/>
<feature type="region of interest" description="Disordered" evidence="10">
    <location>
        <begin position="825"/>
        <end position="860"/>
    </location>
</feature>
<evidence type="ECO:0000256" key="7">
    <source>
        <dbReference type="ARBA" id="ARBA00022840"/>
    </source>
</evidence>
<dbReference type="InterPro" id="IPR027417">
    <property type="entry name" value="P-loop_NTPase"/>
</dbReference>
<feature type="transmembrane region" description="Helical" evidence="11">
    <location>
        <begin position="125"/>
        <end position="144"/>
    </location>
</feature>
<dbReference type="GO" id="GO:0016887">
    <property type="term" value="F:ATP hydrolysis activity"/>
    <property type="evidence" value="ECO:0007669"/>
    <property type="project" value="InterPro"/>
</dbReference>
<dbReference type="SMART" id="SM00382">
    <property type="entry name" value="AAA"/>
    <property type="match status" value="2"/>
</dbReference>
<name>A0A8H6RD49_9PEZI</name>
<dbReference type="SUPFAM" id="SSF52540">
    <property type="entry name" value="P-loop containing nucleoside triphosphate hydrolases"/>
    <property type="match status" value="2"/>
</dbReference>
<feature type="transmembrane region" description="Helical" evidence="11">
    <location>
        <begin position="406"/>
        <end position="432"/>
    </location>
</feature>
<reference evidence="14" key="1">
    <citation type="submission" date="2020-04" db="EMBL/GenBank/DDBJ databases">
        <title>Draft genome resource of the tomato pathogen Pseudocercospora fuligena.</title>
        <authorList>
            <person name="Zaccaron A."/>
        </authorList>
    </citation>
    <scope>NUCLEOTIDE SEQUENCE</scope>
    <source>
        <strain evidence="14">PF001</strain>
    </source>
</reference>
<evidence type="ECO:0000313" key="15">
    <source>
        <dbReference type="Proteomes" id="UP000660729"/>
    </source>
</evidence>
<proteinExistence type="inferred from homology"/>
<dbReference type="CDD" id="cd18596">
    <property type="entry name" value="ABC_6TM_VMR1_D1_like"/>
    <property type="match status" value="1"/>
</dbReference>
<gene>
    <name evidence="14" type="ORF">HII31_10109</name>
</gene>
<dbReference type="InterPro" id="IPR003593">
    <property type="entry name" value="AAA+_ATPase"/>
</dbReference>
<feature type="transmembrane region" description="Helical" evidence="11">
    <location>
        <begin position="66"/>
        <end position="87"/>
    </location>
</feature>
<feature type="transmembrane region" description="Helical" evidence="11">
    <location>
        <begin position="945"/>
        <end position="968"/>
    </location>
</feature>
<feature type="transmembrane region" description="Helical" evidence="11">
    <location>
        <begin position="533"/>
        <end position="553"/>
    </location>
</feature>
<keyword evidence="9 11" id="KW-0472">Membrane</keyword>
<feature type="transmembrane region" description="Helical" evidence="11">
    <location>
        <begin position="1034"/>
        <end position="1067"/>
    </location>
</feature>
<dbReference type="InterPro" id="IPR017871">
    <property type="entry name" value="ABC_transporter-like_CS"/>
</dbReference>
<accession>A0A8H6RD49</accession>
<feature type="compositionally biased region" description="Basic and acidic residues" evidence="10">
    <location>
        <begin position="825"/>
        <end position="843"/>
    </location>
</feature>
<feature type="transmembrane region" description="Helical" evidence="11">
    <location>
        <begin position="303"/>
        <end position="325"/>
    </location>
</feature>
<dbReference type="PROSITE" id="PS50929">
    <property type="entry name" value="ABC_TM1F"/>
    <property type="match status" value="2"/>
</dbReference>
<dbReference type="SUPFAM" id="SSF90123">
    <property type="entry name" value="ABC transporter transmembrane region"/>
    <property type="match status" value="2"/>
</dbReference>
<dbReference type="Proteomes" id="UP000660729">
    <property type="component" value="Unassembled WGS sequence"/>
</dbReference>
<dbReference type="Pfam" id="PF00664">
    <property type="entry name" value="ABC_membrane"/>
    <property type="match status" value="2"/>
</dbReference>
<evidence type="ECO:0000256" key="4">
    <source>
        <dbReference type="ARBA" id="ARBA00022692"/>
    </source>
</evidence>
<sequence length="1474" mass="161076">MEDVVSIAALAVAATLFVFSNVPLIYQFFRSQHSSPQKSDVYIDEDGEASKSASNAIQDKGARWSIGLLSVAGLGCATAGAVLNAIAERHELSLEPLTWCQFAGWILALAHSILLFSEPSMPRRFLIAHCSFWTSIGIILLAAACDSPDARSKQGPINFTLQVAGTTVAGVRAICCILVPRRPDVYHEGHIVDQEHTVSMWSRLTFGYVGSLVWRIGKNQGKMEVKDFPQLPAKARSANLHSTLEDARKEGATLFKSMVTAHFGALMLQLTLAIGSGLLSFGPQLALYGILRALETQSLQTANIWAAVLGVTMFLSSSVTSWLWWITYSRLAIPLYSELLALLYAKGMRRKIVHRAAPASEENEESDDKLQEQGEQETLNLVTVDTKRISDCVSYQHLIPSSVTQFIFGCAFLLVLIGWQSLLAGLAANMLLTPINWYIAKYYGAFQSTLMAARDQRTAIVHEVTKNIQQIKFSSVEEPWQDRVLEVRDKEVSLNFKGILYETAFQFTWTLAPLLLSAVALTVYALIYGNLEASIAFTAISVFGSLEVALSALPHIITANLQAKISVDRIDEFMASPDKASTQSAAASSIVFEDATIAWPMTEGSENVGYRISGISLKFPSKGLSVVTGRTGAGKSLLLSSILGECDVVSGSVTVPESSPEAWKEPPASAEDWIIDSAIAYVAQNAWTDNGTVRQNIVFGLPFDRQRYQQVIFGSGLEKDLEILEDGDRTDIGANGINLSGGQRLRVSFARALYSRAGILIMDDIFSALDAGTGHHNSGHTPYRPLRATNRLLCSIGRQSVACSGSISELKGNAMFDKLLVAGDREEKDDSEKSEAGVAKDGDPKDDEQEGRKFSPEEERATGSVPLSMYWKFLTGELSPWLWALGVLAALLFMFFGFGRSYWLNIWTRGGMSSTQFYGDHGISLQSVAVLTQQRLVIVAVPDNLGLYIGVYVGLSLAAGLAGTLRFMLIRTASLRSSQALFKSLLSAVLAAPLRWVDTVPLGRVLNRFTADVYTMDNLLGSDAADVLLWLFQVVGVVVASIFVSPIVLVPALILSAGSMVLAVIYLRAAREAKRLESVSRSPILEQFTSSLLGLTTIRAFDQTRKYTNIILSRIDGYAKASWHLWLLNWWLQLRINLLGSLFLVTVAFLVVKLGVSASLAGFAISSLLQYGKAVSDMIRFYANFEMGMNATERVIDYADIETEPKDGDEPPASWPSAGTMLVDNLTVSYAPELPPVLKKLSFTLKSNERMGVVGRTGAGKSTLALALFRFMNASEGQVTIDGLDSAKLKVHALRRALAIVPQQPTLFTGTIKSNLDPFDWYSEAELNDALERVHLGSANDTSTSFALNAPVSEGGENFSQGQRQLLCLARAILQQPKIMILDEATSSVDMETDGYIQQAIRSEFGRNMSSLLVIAHRLSTIADFDRIMVMDHGEIVELGTPKELLTIEKGVFRELVNQSGEKALLEKTIRGEQ</sequence>
<keyword evidence="6" id="KW-0547">Nucleotide-binding</keyword>